<name>A0A6L9QVG3_9ACTN</name>
<dbReference type="Gene3D" id="2.40.50.140">
    <property type="entry name" value="Nucleic acid-binding proteins"/>
    <property type="match status" value="3"/>
</dbReference>
<organism evidence="6 7">
    <name type="scientific">Actinomadura bangladeshensis</name>
    <dbReference type="NCBI Taxonomy" id="453573"/>
    <lineage>
        <taxon>Bacteria</taxon>
        <taxon>Bacillati</taxon>
        <taxon>Actinomycetota</taxon>
        <taxon>Actinomycetes</taxon>
        <taxon>Streptosporangiales</taxon>
        <taxon>Thermomonosporaceae</taxon>
        <taxon>Actinomadura</taxon>
    </lineage>
</organism>
<feature type="domain" description="S1 motif" evidence="5">
    <location>
        <begin position="213"/>
        <end position="282"/>
    </location>
</feature>
<dbReference type="InterPro" id="IPR035104">
    <property type="entry name" value="Ribosomal_protein_S1-like"/>
</dbReference>
<comment type="similarity">
    <text evidence="1">Belongs to the bacterial ribosomal protein bS1 family.</text>
</comment>
<dbReference type="InterPro" id="IPR003029">
    <property type="entry name" value="S1_domain"/>
</dbReference>
<evidence type="ECO:0000259" key="5">
    <source>
        <dbReference type="PROSITE" id="PS50126"/>
    </source>
</evidence>
<evidence type="ECO:0000256" key="4">
    <source>
        <dbReference type="ARBA" id="ARBA00025604"/>
    </source>
</evidence>
<dbReference type="SMART" id="SM00316">
    <property type="entry name" value="S1"/>
    <property type="match status" value="3"/>
</dbReference>
<proteinExistence type="inferred from homology"/>
<dbReference type="GO" id="GO:0003735">
    <property type="term" value="F:structural constituent of ribosome"/>
    <property type="evidence" value="ECO:0007669"/>
    <property type="project" value="TreeGrafter"/>
</dbReference>
<dbReference type="AlphaFoldDB" id="A0A6L9QVG3"/>
<dbReference type="PROSITE" id="PS50126">
    <property type="entry name" value="S1"/>
    <property type="match status" value="3"/>
</dbReference>
<dbReference type="GO" id="GO:0022627">
    <property type="term" value="C:cytosolic small ribosomal subunit"/>
    <property type="evidence" value="ECO:0007669"/>
    <property type="project" value="TreeGrafter"/>
</dbReference>
<comment type="caution">
    <text evidence="6">The sequence shown here is derived from an EMBL/GenBank/DDBJ whole genome shotgun (WGS) entry which is preliminary data.</text>
</comment>
<protein>
    <submittedName>
        <fullName evidence="6">S1 RNA-binding domain-containing protein</fullName>
    </submittedName>
</protein>
<comment type="function">
    <text evidence="4">Binds mRNA; thus facilitating recognition of the initiation point. It is needed to translate mRNA with a short Shine-Dalgarno (SD) purine-rich sequence.</text>
</comment>
<accession>A0A6L9QVG3</accession>
<evidence type="ECO:0000313" key="6">
    <source>
        <dbReference type="EMBL" id="NEA29489.1"/>
    </source>
</evidence>
<dbReference type="InterPro" id="IPR012340">
    <property type="entry name" value="NA-bd_OB-fold"/>
</dbReference>
<gene>
    <name evidence="6" type="ORF">G3I70_44365</name>
</gene>
<sequence length="286" mass="30809">MSPGLWEPSAMQDAGGKESLAAFLETVNVGDLLTGVATEVTRLGASVLLDGFPAHPVGAIGPLDLTWRSFDRSPAETAEAGTRVSDEVTGIDHQEQRVRLSLSATENPRLWAFLKALHPGDRLSGTVAAIKHFGVFVDLDDGPDHPVFPGVGFITIPELSWNWFEDPGEVVSVGQRITGEVILFDTHNGEARLSLRATQPDPFQQFARRTSVGDVLDGQVTKLVPFGAFVRIEDGIMGLIYLSELAASPIDTPEEAVAVGDPVTAAVTDIDPHQRRLSLSRRQTLQ</sequence>
<evidence type="ECO:0000256" key="2">
    <source>
        <dbReference type="ARBA" id="ARBA00022980"/>
    </source>
</evidence>
<evidence type="ECO:0000256" key="1">
    <source>
        <dbReference type="ARBA" id="ARBA00006767"/>
    </source>
</evidence>
<feature type="domain" description="S1 motif" evidence="5">
    <location>
        <begin position="120"/>
        <end position="196"/>
    </location>
</feature>
<dbReference type="InterPro" id="IPR050437">
    <property type="entry name" value="Ribos_protein_bS1-like"/>
</dbReference>
<evidence type="ECO:0000313" key="7">
    <source>
        <dbReference type="Proteomes" id="UP000475532"/>
    </source>
</evidence>
<dbReference type="GO" id="GO:0003729">
    <property type="term" value="F:mRNA binding"/>
    <property type="evidence" value="ECO:0007669"/>
    <property type="project" value="TreeGrafter"/>
</dbReference>
<evidence type="ECO:0000256" key="3">
    <source>
        <dbReference type="ARBA" id="ARBA00023274"/>
    </source>
</evidence>
<keyword evidence="2" id="KW-0689">Ribosomal protein</keyword>
<dbReference type="Pfam" id="PF00575">
    <property type="entry name" value="S1"/>
    <property type="match status" value="2"/>
</dbReference>
<dbReference type="EMBL" id="JAAGLI010001190">
    <property type="protein sequence ID" value="NEA29489.1"/>
    <property type="molecule type" value="Genomic_DNA"/>
</dbReference>
<dbReference type="Proteomes" id="UP000475532">
    <property type="component" value="Unassembled WGS sequence"/>
</dbReference>
<dbReference type="PANTHER" id="PTHR10724:SF7">
    <property type="entry name" value="SMALL RIBOSOMAL SUBUNIT PROTEIN BS1C"/>
    <property type="match status" value="1"/>
</dbReference>
<dbReference type="FunFam" id="2.40.50.140:FF:000103">
    <property type="entry name" value="protein RRP5 homolog"/>
    <property type="match status" value="1"/>
</dbReference>
<reference evidence="6 7" key="1">
    <citation type="submission" date="2020-01" db="EMBL/GenBank/DDBJ databases">
        <title>Insect and environment-associated Actinomycetes.</title>
        <authorList>
            <person name="Currrie C."/>
            <person name="Chevrette M."/>
            <person name="Carlson C."/>
            <person name="Stubbendieck R."/>
            <person name="Wendt-Pienkowski E."/>
        </authorList>
    </citation>
    <scope>NUCLEOTIDE SEQUENCE [LARGE SCALE GENOMIC DNA]</scope>
    <source>
        <strain evidence="6 7">SID10258</strain>
    </source>
</reference>
<dbReference type="PANTHER" id="PTHR10724">
    <property type="entry name" value="30S RIBOSOMAL PROTEIN S1"/>
    <property type="match status" value="1"/>
</dbReference>
<dbReference type="GO" id="GO:0006412">
    <property type="term" value="P:translation"/>
    <property type="evidence" value="ECO:0007669"/>
    <property type="project" value="TreeGrafter"/>
</dbReference>
<dbReference type="SUPFAM" id="SSF50249">
    <property type="entry name" value="Nucleic acid-binding proteins"/>
    <property type="match status" value="3"/>
</dbReference>
<feature type="domain" description="S1 motif" evidence="5">
    <location>
        <begin position="30"/>
        <end position="103"/>
    </location>
</feature>
<dbReference type="PRINTS" id="PR00681">
    <property type="entry name" value="RIBOSOMALS1"/>
</dbReference>
<keyword evidence="3" id="KW-0687">Ribonucleoprotein</keyword>